<feature type="transmembrane region" description="Helical" evidence="2">
    <location>
        <begin position="687"/>
        <end position="709"/>
    </location>
</feature>
<dbReference type="InterPro" id="IPR011853">
    <property type="entry name" value="TRAP_DctM-Dct_fused"/>
</dbReference>
<keyword evidence="5" id="KW-1185">Reference proteome</keyword>
<feature type="transmembrane region" description="Helical" evidence="2">
    <location>
        <begin position="375"/>
        <end position="396"/>
    </location>
</feature>
<comment type="function">
    <text evidence="1">Part of the tripartite ATP-independent periplasmic (TRAP) transport system.</text>
</comment>
<feature type="transmembrane region" description="Helical" evidence="2">
    <location>
        <begin position="475"/>
        <end position="492"/>
    </location>
</feature>
<reference evidence="5" key="1">
    <citation type="journal article" date="2019" name="Int. J. Syst. Evol. Microbiol.">
        <title>The Global Catalogue of Microorganisms (GCM) 10K type strain sequencing project: providing services to taxonomists for standard genome sequencing and annotation.</title>
        <authorList>
            <consortium name="The Broad Institute Genomics Platform"/>
            <consortium name="The Broad Institute Genome Sequencing Center for Infectious Disease"/>
            <person name="Wu L."/>
            <person name="Ma J."/>
        </authorList>
    </citation>
    <scope>NUCLEOTIDE SEQUENCE [LARGE SCALE GENOMIC DNA]</scope>
    <source>
        <strain evidence="5">JCM 3369</strain>
    </source>
</reference>
<feature type="transmembrane region" description="Helical" evidence="2">
    <location>
        <begin position="402"/>
        <end position="426"/>
    </location>
</feature>
<organism evidence="4 5">
    <name type="scientific">Roseibium aestuarii</name>
    <dbReference type="NCBI Taxonomy" id="2600299"/>
    <lineage>
        <taxon>Bacteria</taxon>
        <taxon>Pseudomonadati</taxon>
        <taxon>Pseudomonadota</taxon>
        <taxon>Alphaproteobacteria</taxon>
        <taxon>Hyphomicrobiales</taxon>
        <taxon>Stappiaceae</taxon>
        <taxon>Roseibium</taxon>
    </lineage>
</organism>
<feature type="transmembrane region" description="Helical" evidence="2">
    <location>
        <begin position="530"/>
        <end position="555"/>
    </location>
</feature>
<dbReference type="PANTHER" id="PTHR43849">
    <property type="entry name" value="BLL3936 PROTEIN"/>
    <property type="match status" value="1"/>
</dbReference>
<feature type="transmembrane region" description="Helical" evidence="2">
    <location>
        <begin position="447"/>
        <end position="469"/>
    </location>
</feature>
<evidence type="ECO:0000313" key="4">
    <source>
        <dbReference type="EMBL" id="MFD1696112.1"/>
    </source>
</evidence>
<keyword evidence="1" id="KW-0997">Cell inner membrane</keyword>
<feature type="transmembrane region" description="Helical" evidence="2">
    <location>
        <begin position="107"/>
        <end position="124"/>
    </location>
</feature>
<keyword evidence="1" id="KW-1003">Cell membrane</keyword>
<keyword evidence="2" id="KW-0472">Membrane</keyword>
<feature type="transmembrane region" description="Helical" evidence="2">
    <location>
        <begin position="136"/>
        <end position="155"/>
    </location>
</feature>
<evidence type="ECO:0000313" key="5">
    <source>
        <dbReference type="Proteomes" id="UP001597327"/>
    </source>
</evidence>
<dbReference type="PANTHER" id="PTHR43849:SF2">
    <property type="entry name" value="BLL3936 PROTEIN"/>
    <property type="match status" value="1"/>
</dbReference>
<accession>A0ABW4JX37</accession>
<dbReference type="NCBIfam" id="TIGR02123">
    <property type="entry name" value="TRAP_fused"/>
    <property type="match status" value="1"/>
</dbReference>
<keyword evidence="1" id="KW-0813">Transport</keyword>
<feature type="transmembrane region" description="Helical" evidence="2">
    <location>
        <begin position="335"/>
        <end position="355"/>
    </location>
</feature>
<dbReference type="InterPro" id="IPR010656">
    <property type="entry name" value="DctM"/>
</dbReference>
<keyword evidence="2" id="KW-0812">Transmembrane</keyword>
<feature type="transmembrane region" description="Helical" evidence="2">
    <location>
        <begin position="205"/>
        <end position="228"/>
    </location>
</feature>
<proteinExistence type="predicted"/>
<dbReference type="InterPro" id="IPR021814">
    <property type="entry name" value="DUF3394"/>
</dbReference>
<dbReference type="Proteomes" id="UP001597327">
    <property type="component" value="Unassembled WGS sequence"/>
</dbReference>
<feature type="transmembrane region" description="Helical" evidence="2">
    <location>
        <begin position="79"/>
        <end position="95"/>
    </location>
</feature>
<dbReference type="RefSeq" id="WP_149892981.1">
    <property type="nucleotide sequence ID" value="NZ_JBHUFA010000004.1"/>
</dbReference>
<evidence type="ECO:0000256" key="2">
    <source>
        <dbReference type="SAM" id="Phobius"/>
    </source>
</evidence>
<feature type="domain" description="TRAP C4-dicarboxylate transport system permease DctM subunit" evidence="3">
    <location>
        <begin position="149"/>
        <end position="384"/>
    </location>
</feature>
<gene>
    <name evidence="4" type="ORF">ACFSC7_11345</name>
</gene>
<feature type="transmembrane region" description="Helical" evidence="2">
    <location>
        <begin position="38"/>
        <end position="59"/>
    </location>
</feature>
<feature type="transmembrane region" description="Helical" evidence="2">
    <location>
        <begin position="162"/>
        <end position="185"/>
    </location>
</feature>
<feature type="transmembrane region" description="Helical" evidence="2">
    <location>
        <begin position="715"/>
        <end position="735"/>
    </location>
</feature>
<feature type="domain" description="TRAP C4-dicarboxylate transport system permease DctM subunit" evidence="3">
    <location>
        <begin position="391"/>
        <end position="684"/>
    </location>
</feature>
<comment type="subcellular location">
    <subcellularLocation>
        <location evidence="1">Cell inner membrane</location>
        <topology evidence="1">Multi-pass membrane protein</topology>
    </subcellularLocation>
</comment>
<comment type="caution">
    <text evidence="4">The sequence shown here is derived from an EMBL/GenBank/DDBJ whole genome shotgun (WGS) entry which is preliminary data.</text>
</comment>
<dbReference type="Pfam" id="PF06808">
    <property type="entry name" value="DctM"/>
    <property type="match status" value="2"/>
</dbReference>
<evidence type="ECO:0000259" key="3">
    <source>
        <dbReference type="Pfam" id="PF06808"/>
    </source>
</evidence>
<feature type="transmembrane region" description="Helical" evidence="2">
    <location>
        <begin position="567"/>
        <end position="585"/>
    </location>
</feature>
<feature type="transmembrane region" description="Helical" evidence="2">
    <location>
        <begin position="597"/>
        <end position="627"/>
    </location>
</feature>
<name>A0ABW4JX37_9HYPH</name>
<evidence type="ECO:0000256" key="1">
    <source>
        <dbReference type="RuleBase" id="RU369079"/>
    </source>
</evidence>
<dbReference type="EMBL" id="JBHUFA010000004">
    <property type="protein sequence ID" value="MFD1696112.1"/>
    <property type="molecule type" value="Genomic_DNA"/>
</dbReference>
<dbReference type="Pfam" id="PF11874">
    <property type="entry name" value="DUF3394"/>
    <property type="match status" value="1"/>
</dbReference>
<protein>
    <submittedName>
        <fullName evidence="4">TRAP transporter permease</fullName>
    </submittedName>
</protein>
<sequence>MSVANDHSQTQKSNVDVDMMVAEVETGARSAAGMVGKFILALAFVWSAFQLYIASDLPFVLTQSLGLNLVFNNQESRQIHLAFALVLAMLAYPLFKSSPRNRVPWYDWILAILGAASCLYLLFFKDAIAQRAGLPTTADIAISAIGMISLAIAVYRALGLPLVIVASIFVFYVFFGHLSFMPEAIQWKGASLGKAMWHYWMQTEGVFGVALGVSASMIFLFVLFGALLEKAGAGNYFIKLAFALLGHLRGGPAKAAVVASALSGLYSGSSIANVVTTGTFTIPLMKRTGFKPEKAGAVEVASSTNGQLTPPVMGAAAFLISEFTGVSYPELIKHAFLPAIISYIALVYIVHLEALKLGLKGLKRPSVTASIASRLSGVLLGFILMAALAAVVYYGLGWIKVAFPGLTFTAAALTFLVAYVVLLAVAARHPDLEMDDPNAPIDELPRAWDVAITGFYFLLPIVVLIWSILVERLSPMTSAYWATVAMIFIVLTQHPLKSMLRKTGSTMSQSIRQGFVDFGNGMVAGARSMIGIGVATGAAGIIVGTVSLTGAHQVIGEFVEFLSGGNLMVMLLLVAVMSLVLGMGLPTTANYIVVSSLMAPVIVTVGAQSGLIVPLVAVHLFVFYFGILADDTPPVGLAAFAAAAISGGDPIKTGIQGFAYDIRTALLPFLFLFNTELLLIDVTPLKAVFVFGVAVVAMMLFAAATQGYFLAKSRIWETAALLVVAFTLFRPGFWLDYVQPPFIDRPGTDVVALAAEAPENATLRIVVSGPDFDKPDQIDELTMMVELGPIADGETRLANVGLTVMEDGDKMLLEEPFPGTRYFSDLQGYDYYADESVVIAKVQMPAERMPKEVFYIPALLLLGLVVAMQRRRQTVPAF</sequence>
<feature type="transmembrane region" description="Helical" evidence="2">
    <location>
        <begin position="853"/>
        <end position="870"/>
    </location>
</feature>
<keyword evidence="2" id="KW-1133">Transmembrane helix</keyword>